<keyword evidence="1" id="KW-0560">Oxidoreductase</keyword>
<dbReference type="EMBL" id="UINC01001164">
    <property type="protein sequence ID" value="SUZ73000.1"/>
    <property type="molecule type" value="Genomic_DNA"/>
</dbReference>
<organism evidence="4">
    <name type="scientific">marine metagenome</name>
    <dbReference type="NCBI Taxonomy" id="408172"/>
    <lineage>
        <taxon>unclassified sequences</taxon>
        <taxon>metagenomes</taxon>
        <taxon>ecological metagenomes</taxon>
    </lineage>
</organism>
<dbReference type="PANTHER" id="PTHR43380">
    <property type="entry name" value="2-OXOISOVALERATE DEHYDROGENASE SUBUNIT ALPHA, MITOCHONDRIAL"/>
    <property type="match status" value="1"/>
</dbReference>
<dbReference type="CDD" id="cd02000">
    <property type="entry name" value="TPP_E1_PDC_ADC_BCADC"/>
    <property type="match status" value="1"/>
</dbReference>
<evidence type="ECO:0000313" key="4">
    <source>
        <dbReference type="EMBL" id="SUZ73000.1"/>
    </source>
</evidence>
<dbReference type="InterPro" id="IPR001017">
    <property type="entry name" value="DH_E1"/>
</dbReference>
<feature type="region of interest" description="Disordered" evidence="2">
    <location>
        <begin position="266"/>
        <end position="286"/>
    </location>
</feature>
<dbReference type="Gene3D" id="3.40.50.970">
    <property type="match status" value="1"/>
</dbReference>
<dbReference type="GO" id="GO:0009083">
    <property type="term" value="P:branched-chain amino acid catabolic process"/>
    <property type="evidence" value="ECO:0007669"/>
    <property type="project" value="TreeGrafter"/>
</dbReference>
<accession>A0A381Q1N1</accession>
<feature type="domain" description="Dehydrogenase E1 component" evidence="3">
    <location>
        <begin position="37"/>
        <end position="330"/>
    </location>
</feature>
<dbReference type="AlphaFoldDB" id="A0A381Q1N1"/>
<sequence>MPRKRTTRAQANGTLSKSSLSKGLEASDLVDYYTRLVQARTIDERIWALNRQGKVPIAASSQGHEAAQLGSLLAAEKDGDCFLFPYYRDLALKVAAGLTPVQTMMSFMGKAGDPYSNGRQFPLQGADLPHKIIQISNVVAAGLTQSVGYALGCRMAGEKTVVLVYFGDGATSQGETHEAMNFASIHKLPVIFICENNRYAISTPQNAQMVVEEVSGRAASYGFPGFTVDGMDLMSCYEATREAITHARSQGPVLLEMKVERFMSHTTDDDDRRYRPEGEVERARERDPVVTLARTLIEEGILTQEQVDEIAATALQATDEATDIAEASTLPDESVLHDSVYSP</sequence>
<protein>
    <recommendedName>
        <fullName evidence="3">Dehydrogenase E1 component domain-containing protein</fullName>
    </recommendedName>
</protein>
<dbReference type="Pfam" id="PF00676">
    <property type="entry name" value="E1_dh"/>
    <property type="match status" value="1"/>
</dbReference>
<dbReference type="GO" id="GO:0016624">
    <property type="term" value="F:oxidoreductase activity, acting on the aldehyde or oxo group of donors, disulfide as acceptor"/>
    <property type="evidence" value="ECO:0007669"/>
    <property type="project" value="InterPro"/>
</dbReference>
<dbReference type="PANTHER" id="PTHR43380:SF1">
    <property type="entry name" value="2-OXOISOVALERATE DEHYDROGENASE SUBUNIT ALPHA, MITOCHONDRIAL"/>
    <property type="match status" value="1"/>
</dbReference>
<dbReference type="InterPro" id="IPR029061">
    <property type="entry name" value="THDP-binding"/>
</dbReference>
<proteinExistence type="predicted"/>
<name>A0A381Q1N1_9ZZZZ</name>
<dbReference type="InterPro" id="IPR050771">
    <property type="entry name" value="Alpha-ketoacid_DH_E1_comp"/>
</dbReference>
<dbReference type="SUPFAM" id="SSF52518">
    <property type="entry name" value="Thiamin diphosphate-binding fold (THDP-binding)"/>
    <property type="match status" value="1"/>
</dbReference>
<evidence type="ECO:0000256" key="1">
    <source>
        <dbReference type="ARBA" id="ARBA00023002"/>
    </source>
</evidence>
<evidence type="ECO:0000256" key="2">
    <source>
        <dbReference type="SAM" id="MobiDB-lite"/>
    </source>
</evidence>
<evidence type="ECO:0000259" key="3">
    <source>
        <dbReference type="Pfam" id="PF00676"/>
    </source>
</evidence>
<reference evidence="4" key="1">
    <citation type="submission" date="2018-05" db="EMBL/GenBank/DDBJ databases">
        <authorList>
            <person name="Lanie J.A."/>
            <person name="Ng W.-L."/>
            <person name="Kazmierczak K.M."/>
            <person name="Andrzejewski T.M."/>
            <person name="Davidsen T.M."/>
            <person name="Wayne K.J."/>
            <person name="Tettelin H."/>
            <person name="Glass J.I."/>
            <person name="Rusch D."/>
            <person name="Podicherti R."/>
            <person name="Tsui H.-C.T."/>
            <person name="Winkler M.E."/>
        </authorList>
    </citation>
    <scope>NUCLEOTIDE SEQUENCE</scope>
</reference>
<gene>
    <name evidence="4" type="ORF">METZ01_LOCUS25854</name>
</gene>